<comment type="caution">
    <text evidence="2">The sequence shown here is derived from an EMBL/GenBank/DDBJ whole genome shotgun (WGS) entry which is preliminary data.</text>
</comment>
<evidence type="ECO:0000313" key="2">
    <source>
        <dbReference type="EMBL" id="TCC99165.1"/>
    </source>
</evidence>
<accession>A0A4R0NFK2</accession>
<feature type="compositionally biased region" description="Polar residues" evidence="1">
    <location>
        <begin position="24"/>
        <end position="37"/>
    </location>
</feature>
<name>A0A4R0NFK2_9SPHI</name>
<dbReference type="NCBIfam" id="NF041924">
    <property type="entry name" value="QatB"/>
    <property type="match status" value="1"/>
</dbReference>
<keyword evidence="3" id="KW-1185">Reference proteome</keyword>
<sequence length="277" mass="29320">MGTSASNNGPVGRSPLLPPWYQPSAGTGENNYDTSESSSDKKNNAGKMDSQPNWTSGKGALKRLANGTRGSSMRKAGAAYVRSSGGATSATRAAGIGSSTGARFAVFLGGVAAAGIAGSLSDLGIKNLDGLNPEQMLAAISDALAPVGTTNDEAIAREALIVTLDGLYEKMIDDGKDITNLDQIGKTDIGESVSSYVSNYIFLKWMHELGLALEKGDLSVKQAVKLESEIKDYVRLEVQTAYENNEIDPFTMSVEQNKIIIDQILLTSYTAIKNERN</sequence>
<dbReference type="AlphaFoldDB" id="A0A4R0NFK2"/>
<evidence type="ECO:0000256" key="1">
    <source>
        <dbReference type="SAM" id="MobiDB-lite"/>
    </source>
</evidence>
<feature type="region of interest" description="Disordered" evidence="1">
    <location>
        <begin position="1"/>
        <end position="61"/>
    </location>
</feature>
<dbReference type="InterPro" id="IPR049675">
    <property type="entry name" value="QatB"/>
</dbReference>
<gene>
    <name evidence="2" type="ORF">EZ444_00325</name>
</gene>
<proteinExistence type="predicted"/>
<evidence type="ECO:0000313" key="3">
    <source>
        <dbReference type="Proteomes" id="UP000291117"/>
    </source>
</evidence>
<protein>
    <submittedName>
        <fullName evidence="2">Uncharacterized protein</fullName>
    </submittedName>
</protein>
<dbReference type="Proteomes" id="UP000291117">
    <property type="component" value="Unassembled WGS sequence"/>
</dbReference>
<dbReference type="RefSeq" id="WP_131606106.1">
    <property type="nucleotide sequence ID" value="NZ_SJSM01000001.1"/>
</dbReference>
<dbReference type="EMBL" id="SJSM01000001">
    <property type="protein sequence ID" value="TCC99165.1"/>
    <property type="molecule type" value="Genomic_DNA"/>
</dbReference>
<reference evidence="2 3" key="1">
    <citation type="submission" date="2019-02" db="EMBL/GenBank/DDBJ databases">
        <title>Pedobacter sp. RP-3-8 sp. nov., isolated from Arctic soil.</title>
        <authorList>
            <person name="Dahal R.H."/>
        </authorList>
    </citation>
    <scope>NUCLEOTIDE SEQUENCE [LARGE SCALE GENOMIC DNA]</scope>
    <source>
        <strain evidence="2 3">RP-3-8</strain>
    </source>
</reference>
<organism evidence="2 3">
    <name type="scientific">Pedobacter hiemivivus</name>
    <dbReference type="NCBI Taxonomy" id="2530454"/>
    <lineage>
        <taxon>Bacteria</taxon>
        <taxon>Pseudomonadati</taxon>
        <taxon>Bacteroidota</taxon>
        <taxon>Sphingobacteriia</taxon>
        <taxon>Sphingobacteriales</taxon>
        <taxon>Sphingobacteriaceae</taxon>
        <taxon>Pedobacter</taxon>
    </lineage>
</organism>
<dbReference type="OrthoDB" id="1430738at2"/>